<dbReference type="NCBIfam" id="TIGR00045">
    <property type="entry name" value="glycerate kinase"/>
    <property type="match status" value="1"/>
</dbReference>
<dbReference type="InterPro" id="IPR018197">
    <property type="entry name" value="Glycerate_kinase_RE-like"/>
</dbReference>
<dbReference type="PANTHER" id="PTHR21599:SF0">
    <property type="entry name" value="GLYCERATE KINASE"/>
    <property type="match status" value="1"/>
</dbReference>
<keyword evidence="2 4" id="KW-0808">Transferase</keyword>
<comment type="similarity">
    <text evidence="1 4">Belongs to the glycerate kinase type-1 family.</text>
</comment>
<dbReference type="AlphaFoldDB" id="A0A367YQG1"/>
<dbReference type="GO" id="GO:0008887">
    <property type="term" value="F:glycerate kinase activity"/>
    <property type="evidence" value="ECO:0007669"/>
    <property type="project" value="UniProtKB-UniRule"/>
</dbReference>
<sequence>MRVLVAPDKFKGTLTGRQAGEAIAAGLRRARPDAEVVVLPIADGGEGTLEAAVSAGAELRRTEVRGPLDDTVTAGWALFDDGRAVVETALASGLALVDPDPRTAAAAHCWGVGELVAAALDAGARELVLGIGGSAMTDGGSGALRALGARLLDADGAEVPLGGAALGRAATLDVSGLDPRLASTRISIACDVDNPLTGPEGAAAVFGPQKGADPATVRLLDDALTRWAELLRATTGVDVVVPGSGAAGGFPAAFLATTPTRLVNGFDLVAELVGLADAVAGVDLVLTGEGSLDAQSLRGKGPIGVAELARQHGIDALALAGVVSAGAEELAARGVVGSAALVEVAPTREAALTEAARWLEEAAARLLTAHTR</sequence>
<keyword evidence="6" id="KW-1185">Reference proteome</keyword>
<accession>A0A367YQG1</accession>
<dbReference type="PIRSF" id="PIRSF006078">
    <property type="entry name" value="GlxK"/>
    <property type="match status" value="1"/>
</dbReference>
<dbReference type="Gene3D" id="3.40.50.10350">
    <property type="entry name" value="Glycerate kinase, domain 1"/>
    <property type="match status" value="1"/>
</dbReference>
<evidence type="ECO:0000256" key="2">
    <source>
        <dbReference type="ARBA" id="ARBA00022679"/>
    </source>
</evidence>
<name>A0A367YQG1_9ACTN</name>
<organism evidence="5 6">
    <name type="scientific">Desertihabitans brevis</name>
    <dbReference type="NCBI Taxonomy" id="2268447"/>
    <lineage>
        <taxon>Bacteria</taxon>
        <taxon>Bacillati</taxon>
        <taxon>Actinomycetota</taxon>
        <taxon>Actinomycetes</taxon>
        <taxon>Propionibacteriales</taxon>
        <taxon>Propionibacteriaceae</taxon>
        <taxon>Desertihabitans</taxon>
    </lineage>
</organism>
<dbReference type="Proteomes" id="UP000252770">
    <property type="component" value="Unassembled WGS sequence"/>
</dbReference>
<dbReference type="Pfam" id="PF02595">
    <property type="entry name" value="Gly_kinase"/>
    <property type="match status" value="1"/>
</dbReference>
<reference evidence="5 6" key="1">
    <citation type="submission" date="2018-07" db="EMBL/GenBank/DDBJ databases">
        <title>Desertimonas flava gen. nov. sp. nov.</title>
        <authorList>
            <person name="Liu S."/>
        </authorList>
    </citation>
    <scope>NUCLEOTIDE SEQUENCE [LARGE SCALE GENOMIC DNA]</scope>
    <source>
        <strain evidence="5 6">16Sb5-5</strain>
    </source>
</reference>
<dbReference type="Gene3D" id="3.90.1510.10">
    <property type="entry name" value="Glycerate kinase, domain 2"/>
    <property type="match status" value="1"/>
</dbReference>
<dbReference type="InterPro" id="IPR004381">
    <property type="entry name" value="Glycerate_kinase"/>
</dbReference>
<dbReference type="EMBL" id="QOUI01000014">
    <property type="protein sequence ID" value="RCK68074.1"/>
    <property type="molecule type" value="Genomic_DNA"/>
</dbReference>
<evidence type="ECO:0000313" key="5">
    <source>
        <dbReference type="EMBL" id="RCK68074.1"/>
    </source>
</evidence>
<proteinExistence type="inferred from homology"/>
<protein>
    <submittedName>
        <fullName evidence="5">Glycerate kinase</fullName>
    </submittedName>
</protein>
<evidence type="ECO:0000256" key="3">
    <source>
        <dbReference type="ARBA" id="ARBA00022777"/>
    </source>
</evidence>
<evidence type="ECO:0000256" key="4">
    <source>
        <dbReference type="PIRNR" id="PIRNR006078"/>
    </source>
</evidence>
<dbReference type="RefSeq" id="WP_114128077.1">
    <property type="nucleotide sequence ID" value="NZ_QOUI01000014.1"/>
</dbReference>
<keyword evidence="3 4" id="KW-0418">Kinase</keyword>
<gene>
    <name evidence="5" type="ORF">DT076_17930</name>
</gene>
<dbReference type="InterPro" id="IPR018193">
    <property type="entry name" value="Glyc_kinase_flavodox-like_fold"/>
</dbReference>
<dbReference type="SUPFAM" id="SSF110738">
    <property type="entry name" value="Glycerate kinase I"/>
    <property type="match status" value="1"/>
</dbReference>
<dbReference type="PANTHER" id="PTHR21599">
    <property type="entry name" value="GLYCERATE KINASE"/>
    <property type="match status" value="1"/>
</dbReference>
<evidence type="ECO:0000256" key="1">
    <source>
        <dbReference type="ARBA" id="ARBA00006284"/>
    </source>
</evidence>
<dbReference type="InterPro" id="IPR036129">
    <property type="entry name" value="Glycerate_kinase_sf"/>
</dbReference>
<evidence type="ECO:0000313" key="6">
    <source>
        <dbReference type="Proteomes" id="UP000252770"/>
    </source>
</evidence>
<comment type="caution">
    <text evidence="5">The sequence shown here is derived from an EMBL/GenBank/DDBJ whole genome shotgun (WGS) entry which is preliminary data.</text>
</comment>
<dbReference type="GO" id="GO:0031388">
    <property type="term" value="P:organic acid phosphorylation"/>
    <property type="evidence" value="ECO:0007669"/>
    <property type="project" value="UniProtKB-UniRule"/>
</dbReference>